<dbReference type="AlphaFoldDB" id="A0A4P0XIN6"/>
<dbReference type="RefSeq" id="WP_016946333.1">
    <property type="nucleotide sequence ID" value="NZ_CAAGWO010000050.1"/>
</dbReference>
<feature type="coiled-coil region" evidence="1">
    <location>
        <begin position="284"/>
        <end position="311"/>
    </location>
</feature>
<sequence>MDNNNIPLIYLLNTNFDSDKVLQASGFNAHRYNLNGYVRQEQSYLPKSISYLHRIPENIHEAEIIVIDTKLSNFSHGEGISSSLSVYFEHAPSYVDLLPLDMSIISNQIFSTKKKQTVIIFCDSNTETEYEVVNGPLRNHQKLQYKTYDFNNSYLGVIDRSGSRFKKPDKVIAKDLTDLIFKYSHSSNYNVVFDGVNDDDIILAENESGEAISFVRGIKEKIFIFFPVIYNKNEFLSDLFSNVLPDIPLFEDLFPNNGSFQWINSDSYVSFEEKTKSIEIEKLKTEYEESLLKLQRELIDLSNKDENLKTKALLTATDDELVFSVKWFLQYIGFENVIAPDENVDQGNGEVLEEDLYIETSSKTYLFEVKGIGGTSSDDQCAQISKIVYRRETANPDHIYKGVYIVNHQRHKNPKERKNPPFFEQQELDAAIAYRGMTYTYELFQVYHMIESGILDKSDVREAFNQRGLIDFRKSLKALTCDHTFRGINVYSFDLTRTPDTTISNKDRIVVKDDDNHWHLLSITEIQVNKKPIDEATADSGGSAGVKVDRLIPGAREFFLLKK</sequence>
<name>A0A4P0XIN6_KLEPN</name>
<dbReference type="EMBL" id="CABDVL010000002">
    <property type="protein sequence ID" value="VTM47931.1"/>
    <property type="molecule type" value="Genomic_DNA"/>
</dbReference>
<proteinExistence type="predicted"/>
<evidence type="ECO:0000313" key="2">
    <source>
        <dbReference type="EMBL" id="VTM47931.1"/>
    </source>
</evidence>
<keyword evidence="1" id="KW-0175">Coiled coil</keyword>
<gene>
    <name evidence="2" type="ORF">NCTC9183_00334</name>
</gene>
<protein>
    <submittedName>
        <fullName evidence="2">Uncharacterized protein</fullName>
    </submittedName>
</protein>
<reference evidence="2" key="1">
    <citation type="submission" date="2019-04" db="EMBL/GenBank/DDBJ databases">
        <authorList>
            <consortium name="Pathogen Informatics"/>
        </authorList>
    </citation>
    <scope>NUCLEOTIDE SEQUENCE</scope>
    <source>
        <strain evidence="2">NCTC9183</strain>
    </source>
</reference>
<accession>A0A4P0XIN6</accession>
<dbReference type="Proteomes" id="UP000507695">
    <property type="component" value="Unassembled WGS sequence"/>
</dbReference>
<organism evidence="2">
    <name type="scientific">Klebsiella pneumoniae</name>
    <dbReference type="NCBI Taxonomy" id="573"/>
    <lineage>
        <taxon>Bacteria</taxon>
        <taxon>Pseudomonadati</taxon>
        <taxon>Pseudomonadota</taxon>
        <taxon>Gammaproteobacteria</taxon>
        <taxon>Enterobacterales</taxon>
        <taxon>Enterobacteriaceae</taxon>
        <taxon>Klebsiella/Raoultella group</taxon>
        <taxon>Klebsiella</taxon>
        <taxon>Klebsiella pneumoniae complex</taxon>
    </lineage>
</organism>
<evidence type="ECO:0000256" key="1">
    <source>
        <dbReference type="SAM" id="Coils"/>
    </source>
</evidence>